<dbReference type="InterPro" id="IPR036890">
    <property type="entry name" value="HATPase_C_sf"/>
</dbReference>
<dbReference type="Pfam" id="PF02518">
    <property type="entry name" value="HATPase_c"/>
    <property type="match status" value="1"/>
</dbReference>
<keyword evidence="1" id="KW-0812">Transmembrane</keyword>
<dbReference type="Gene3D" id="3.30.565.10">
    <property type="entry name" value="Histidine kinase-like ATPase, C-terminal domain"/>
    <property type="match status" value="1"/>
</dbReference>
<evidence type="ECO:0000256" key="1">
    <source>
        <dbReference type="SAM" id="Phobius"/>
    </source>
</evidence>
<evidence type="ECO:0000313" key="3">
    <source>
        <dbReference type="EMBL" id="PXX75791.1"/>
    </source>
</evidence>
<dbReference type="InterPro" id="IPR003594">
    <property type="entry name" value="HATPase_dom"/>
</dbReference>
<feature type="transmembrane region" description="Helical" evidence="1">
    <location>
        <begin position="118"/>
        <end position="141"/>
    </location>
</feature>
<feature type="transmembrane region" description="Helical" evidence="1">
    <location>
        <begin position="83"/>
        <end position="106"/>
    </location>
</feature>
<dbReference type="AlphaFoldDB" id="A0A318KIR1"/>
<dbReference type="InterPro" id="IPR010559">
    <property type="entry name" value="Sig_transdc_His_kin_internal"/>
</dbReference>
<dbReference type="EMBL" id="QJKI01000025">
    <property type="protein sequence ID" value="PXX75791.1"/>
    <property type="molecule type" value="Genomic_DNA"/>
</dbReference>
<feature type="transmembrane region" description="Helical" evidence="1">
    <location>
        <begin position="50"/>
        <end position="71"/>
    </location>
</feature>
<keyword evidence="1" id="KW-1133">Transmembrane helix</keyword>
<dbReference type="Proteomes" id="UP000247555">
    <property type="component" value="Unassembled WGS sequence"/>
</dbReference>
<keyword evidence="3" id="KW-0418">Kinase</keyword>
<dbReference type="SMART" id="SM00387">
    <property type="entry name" value="HATPase_c"/>
    <property type="match status" value="1"/>
</dbReference>
<name>A0A318KIR1_9NEIS</name>
<accession>A0A318KIR1</accession>
<feature type="domain" description="Histidine kinase/HSP90-like ATPase" evidence="2">
    <location>
        <begin position="258"/>
        <end position="356"/>
    </location>
</feature>
<evidence type="ECO:0000313" key="4">
    <source>
        <dbReference type="Proteomes" id="UP000247555"/>
    </source>
</evidence>
<dbReference type="GO" id="GO:0000155">
    <property type="term" value="F:phosphorelay sensor kinase activity"/>
    <property type="evidence" value="ECO:0007669"/>
    <property type="project" value="InterPro"/>
</dbReference>
<evidence type="ECO:0000259" key="2">
    <source>
        <dbReference type="SMART" id="SM00387"/>
    </source>
</evidence>
<protein>
    <submittedName>
        <fullName evidence="3">Sensor histidine kinase YesM</fullName>
    </submittedName>
</protein>
<dbReference type="InterPro" id="IPR050640">
    <property type="entry name" value="Bact_2-comp_sensor_kinase"/>
</dbReference>
<dbReference type="PANTHER" id="PTHR34220:SF9">
    <property type="entry name" value="SIGNAL TRANSDUCTION HISTIDINE KINASE INTERNAL REGION DOMAIN-CONTAINING PROTEIN"/>
    <property type="match status" value="1"/>
</dbReference>
<dbReference type="PANTHER" id="PTHR34220">
    <property type="entry name" value="SENSOR HISTIDINE KINASE YPDA"/>
    <property type="match status" value="1"/>
</dbReference>
<sequence>MGTMVKPARAVPDIALLPLRELVLSLLLLNTLIATLLTLILPLSTFWVNMVYSHLIGACICTLTEVGRRLLWTRCGWPSPWRFGLLLLGSTVLGASLGATLAGWVTHFSLHEGPIGDLLSNVLAVLGISMLASLTLSAWLWQRGRLAEARLDAETALRGQTLAELRALQAQVEPHFLFNTLAHLDALLQNDTLDEAQDLLDYFTRYLRGTLSTSRQEASPLADELARIEPWLCILSIRFGQRLRWRIDASEQAAHCLLPPMLLQPLAENAIRHGIEPAVGGGVLHIDAQVHDGALCICVRDDGVGLEAAHARPGAGSGLANIRARLAALYGDAASLSLTPLAPHGVEARLSLPAQRPGPRT</sequence>
<reference evidence="3 4" key="1">
    <citation type="submission" date="2018-05" db="EMBL/GenBank/DDBJ databases">
        <title>Genomic Encyclopedia of Type Strains, Phase IV (KMG-IV): sequencing the most valuable type-strain genomes for metagenomic binning, comparative biology and taxonomic classification.</title>
        <authorList>
            <person name="Goeker M."/>
        </authorList>
    </citation>
    <scope>NUCLEOTIDE SEQUENCE [LARGE SCALE GENOMIC DNA]</scope>
    <source>
        <strain evidence="3 4">DSM 29661</strain>
    </source>
</reference>
<dbReference type="GO" id="GO:0016020">
    <property type="term" value="C:membrane"/>
    <property type="evidence" value="ECO:0007669"/>
    <property type="project" value="InterPro"/>
</dbReference>
<keyword evidence="4" id="KW-1185">Reference proteome</keyword>
<proteinExistence type="predicted"/>
<organism evidence="3 4">
    <name type="scientific">Rivihabitans pingtungensis</name>
    <dbReference type="NCBI Taxonomy" id="1054498"/>
    <lineage>
        <taxon>Bacteria</taxon>
        <taxon>Pseudomonadati</taxon>
        <taxon>Pseudomonadota</taxon>
        <taxon>Betaproteobacteria</taxon>
        <taxon>Neisseriales</taxon>
        <taxon>Aquaspirillaceae</taxon>
        <taxon>Rivihabitans</taxon>
    </lineage>
</organism>
<keyword evidence="1" id="KW-0472">Membrane</keyword>
<feature type="transmembrane region" description="Helical" evidence="1">
    <location>
        <begin position="21"/>
        <end position="44"/>
    </location>
</feature>
<comment type="caution">
    <text evidence="3">The sequence shown here is derived from an EMBL/GenBank/DDBJ whole genome shotgun (WGS) entry which is preliminary data.</text>
</comment>
<dbReference type="Pfam" id="PF06580">
    <property type="entry name" value="His_kinase"/>
    <property type="match status" value="1"/>
</dbReference>
<keyword evidence="3" id="KW-0808">Transferase</keyword>
<dbReference type="SUPFAM" id="SSF55874">
    <property type="entry name" value="ATPase domain of HSP90 chaperone/DNA topoisomerase II/histidine kinase"/>
    <property type="match status" value="1"/>
</dbReference>
<gene>
    <name evidence="3" type="ORF">DFR34_12528</name>
</gene>